<dbReference type="Proteomes" id="UP000199230">
    <property type="component" value="Unassembled WGS sequence"/>
</dbReference>
<dbReference type="RefSeq" id="WP_093311082.1">
    <property type="nucleotide sequence ID" value="NZ_FNPV01000002.1"/>
</dbReference>
<dbReference type="InterPro" id="IPR046806">
    <property type="entry name" value="MrpA_C/MbhE"/>
</dbReference>
<organism evidence="2 3">
    <name type="scientific">Tindallia californiensis</name>
    <dbReference type="NCBI Taxonomy" id="159292"/>
    <lineage>
        <taxon>Bacteria</taxon>
        <taxon>Bacillati</taxon>
        <taxon>Bacillota</taxon>
        <taxon>Clostridia</taxon>
        <taxon>Peptostreptococcales</taxon>
        <taxon>Tindalliaceae</taxon>
        <taxon>Tindallia</taxon>
    </lineage>
</organism>
<sequence>MKKLIMFTALGGLLILMISSYMQMPPMGNIENPSYNQVAEYYLKEAVEDTHSPNVVADIIMDYRSLDTLGEATVLFTSIAAVLTVLVGKDPKPEEEDVHHG</sequence>
<gene>
    <name evidence="2" type="ORF">SAMN05192546_102231</name>
</gene>
<dbReference type="Pfam" id="PF20501">
    <property type="entry name" value="MbhE"/>
    <property type="match status" value="1"/>
</dbReference>
<reference evidence="2 3" key="1">
    <citation type="submission" date="2016-10" db="EMBL/GenBank/DDBJ databases">
        <authorList>
            <person name="de Groot N.N."/>
        </authorList>
    </citation>
    <scope>NUCLEOTIDE SEQUENCE [LARGE SCALE GENOMIC DNA]</scope>
    <source>
        <strain evidence="2 3">APO</strain>
    </source>
</reference>
<protein>
    <submittedName>
        <fullName evidence="2">Multicomponent Na+:H+ antiporter subunit B</fullName>
    </submittedName>
</protein>
<proteinExistence type="predicted"/>
<feature type="domain" description="MrpA C-terminal/MbhE" evidence="1">
    <location>
        <begin position="30"/>
        <end position="87"/>
    </location>
</feature>
<evidence type="ECO:0000313" key="2">
    <source>
        <dbReference type="EMBL" id="SDY47334.1"/>
    </source>
</evidence>
<dbReference type="OrthoDB" id="9798859at2"/>
<dbReference type="AlphaFoldDB" id="A0A1H3K775"/>
<name>A0A1H3K775_9FIRM</name>
<keyword evidence="3" id="KW-1185">Reference proteome</keyword>
<accession>A0A1H3K775</accession>
<evidence type="ECO:0000313" key="3">
    <source>
        <dbReference type="Proteomes" id="UP000199230"/>
    </source>
</evidence>
<evidence type="ECO:0000259" key="1">
    <source>
        <dbReference type="Pfam" id="PF20501"/>
    </source>
</evidence>
<dbReference type="STRING" id="159292.SAMN05192546_102231"/>
<dbReference type="EMBL" id="FNPV01000002">
    <property type="protein sequence ID" value="SDY47334.1"/>
    <property type="molecule type" value="Genomic_DNA"/>
</dbReference>